<accession>M0N1Q5</accession>
<dbReference type="OrthoDB" id="198699at2157"/>
<dbReference type="InterPro" id="IPR055935">
    <property type="entry name" value="DUF7513"/>
</dbReference>
<protein>
    <recommendedName>
        <fullName evidence="1">DUF7513 domain-containing protein</fullName>
    </recommendedName>
</protein>
<name>M0N1Q5_9EURY</name>
<dbReference type="PATRIC" id="fig|1227456.3.peg.2653"/>
<evidence type="ECO:0000313" key="3">
    <source>
        <dbReference type="Proteomes" id="UP000011625"/>
    </source>
</evidence>
<dbReference type="STRING" id="1227456.C450_13117"/>
<dbReference type="EMBL" id="AOME01000070">
    <property type="protein sequence ID" value="EMA50620.1"/>
    <property type="molecule type" value="Genomic_DNA"/>
</dbReference>
<proteinExistence type="predicted"/>
<dbReference type="Proteomes" id="UP000011625">
    <property type="component" value="Unassembled WGS sequence"/>
</dbReference>
<feature type="domain" description="DUF7513" evidence="1">
    <location>
        <begin position="1"/>
        <end position="81"/>
    </location>
</feature>
<keyword evidence="3" id="KW-1185">Reference proteome</keyword>
<dbReference type="Pfam" id="PF24353">
    <property type="entry name" value="DUF7513"/>
    <property type="match status" value="1"/>
</dbReference>
<evidence type="ECO:0000259" key="1">
    <source>
        <dbReference type="Pfam" id="PF24353"/>
    </source>
</evidence>
<evidence type="ECO:0000313" key="2">
    <source>
        <dbReference type="EMBL" id="EMA50620.1"/>
    </source>
</evidence>
<sequence length="88" mass="9779">MSRLSALFEGVGFRTNRPTFEPGEELAAFVTGYEDGQALVRIGDTVLWIDDTTPDLVDTQIRLRVEEFDDNDHVGRATVLDTIGDSSF</sequence>
<organism evidence="2 3">
    <name type="scientific">Halococcus salifodinae DSM 8989</name>
    <dbReference type="NCBI Taxonomy" id="1227456"/>
    <lineage>
        <taxon>Archaea</taxon>
        <taxon>Methanobacteriati</taxon>
        <taxon>Methanobacteriota</taxon>
        <taxon>Stenosarchaea group</taxon>
        <taxon>Halobacteria</taxon>
        <taxon>Halobacteriales</taxon>
        <taxon>Halococcaceae</taxon>
        <taxon>Halococcus</taxon>
    </lineage>
</organism>
<reference evidence="2 3" key="1">
    <citation type="journal article" date="2014" name="PLoS Genet.">
        <title>Phylogenetically driven sequencing of extremely halophilic archaea reveals strategies for static and dynamic osmo-response.</title>
        <authorList>
            <person name="Becker E.A."/>
            <person name="Seitzer P.M."/>
            <person name="Tritt A."/>
            <person name="Larsen D."/>
            <person name="Krusor M."/>
            <person name="Yao A.I."/>
            <person name="Wu D."/>
            <person name="Madern D."/>
            <person name="Eisen J.A."/>
            <person name="Darling A.E."/>
            <person name="Facciotti M.T."/>
        </authorList>
    </citation>
    <scope>NUCLEOTIDE SEQUENCE [LARGE SCALE GENOMIC DNA]</scope>
    <source>
        <strain evidence="2 3">DSM 8989</strain>
    </source>
</reference>
<gene>
    <name evidence="2" type="ORF">C450_13117</name>
</gene>
<dbReference type="AlphaFoldDB" id="M0N1Q5"/>
<comment type="caution">
    <text evidence="2">The sequence shown here is derived from an EMBL/GenBank/DDBJ whole genome shotgun (WGS) entry which is preliminary data.</text>
</comment>
<dbReference type="RefSeq" id="WP_005044013.1">
    <property type="nucleotide sequence ID" value="NZ_AOME01000070.1"/>
</dbReference>